<dbReference type="GO" id="GO:0005886">
    <property type="term" value="C:plasma membrane"/>
    <property type="evidence" value="ECO:0007669"/>
    <property type="project" value="UniProtKB-SubCell"/>
</dbReference>
<sequence length="359" mass="41289">MDTKNTLQHVPNCEVNTVLDKIRIMCLQNWETLLFLIIIVIKVLYYGKEIAPDYFVLKDLEPPVIASLLPFIAIAFLFRKKRRYYLVFINIVVSLILFADTVYYRYFKDIISIGGVRDSFLLKIVASSVGALIVPRDFIYLMDILILTPLVCKIKIIKNSSPTNYTLHSRVIIFILMFSLGVAWDGKYIYQLSKEQPLLITTMSNKIYLTKILGNINFHALDVFNFASNKVSSMQKMPENMKQDIQAFFNKKNQNKSKNLYGSEAGKNLIVIQVEALQQFVINSKINGQEITPNLNRWIGKSLYFDNYFYQVSEGNTSDAEFMSNNSLYPAASGAAYYRYPTDTLDSLPQELKNKGYYT</sequence>
<evidence type="ECO:0000256" key="5">
    <source>
        <dbReference type="ARBA" id="ARBA00023136"/>
    </source>
</evidence>
<dbReference type="EMBL" id="JAAMRR010001167">
    <property type="protein sequence ID" value="NGX97960.1"/>
    <property type="molecule type" value="Genomic_DNA"/>
</dbReference>
<evidence type="ECO:0000256" key="2">
    <source>
        <dbReference type="ARBA" id="ARBA00022475"/>
    </source>
</evidence>
<dbReference type="Proteomes" id="UP000480266">
    <property type="component" value="Unassembled WGS sequence"/>
</dbReference>
<dbReference type="SUPFAM" id="SSF53649">
    <property type="entry name" value="Alkaline phosphatase-like"/>
    <property type="match status" value="1"/>
</dbReference>
<feature type="non-terminal residue" evidence="8">
    <location>
        <position position="359"/>
    </location>
</feature>
<dbReference type="AlphaFoldDB" id="A0A7C9RIY9"/>
<feature type="transmembrane region" description="Helical" evidence="6">
    <location>
        <begin position="167"/>
        <end position="184"/>
    </location>
</feature>
<keyword evidence="2" id="KW-1003">Cell membrane</keyword>
<dbReference type="InterPro" id="IPR000917">
    <property type="entry name" value="Sulfatase_N"/>
</dbReference>
<comment type="caution">
    <text evidence="8">The sequence shown here is derived from an EMBL/GenBank/DDBJ whole genome shotgun (WGS) entry which is preliminary data.</text>
</comment>
<keyword evidence="5 6" id="KW-0472">Membrane</keyword>
<evidence type="ECO:0000259" key="7">
    <source>
        <dbReference type="Pfam" id="PF00884"/>
    </source>
</evidence>
<evidence type="ECO:0000256" key="3">
    <source>
        <dbReference type="ARBA" id="ARBA00022692"/>
    </source>
</evidence>
<evidence type="ECO:0000313" key="9">
    <source>
        <dbReference type="Proteomes" id="UP000480266"/>
    </source>
</evidence>
<name>A0A7C9RIY9_9BRAD</name>
<feature type="transmembrane region" description="Helical" evidence="6">
    <location>
        <begin position="30"/>
        <end position="48"/>
    </location>
</feature>
<keyword evidence="9" id="KW-1185">Reference proteome</keyword>
<dbReference type="Pfam" id="PF00884">
    <property type="entry name" value="Sulfatase"/>
    <property type="match status" value="1"/>
</dbReference>
<feature type="transmembrane region" description="Helical" evidence="6">
    <location>
        <begin position="124"/>
        <end position="146"/>
    </location>
</feature>
<dbReference type="Gene3D" id="3.40.720.10">
    <property type="entry name" value="Alkaline Phosphatase, subunit A"/>
    <property type="match status" value="1"/>
</dbReference>
<evidence type="ECO:0000256" key="6">
    <source>
        <dbReference type="SAM" id="Phobius"/>
    </source>
</evidence>
<evidence type="ECO:0000256" key="1">
    <source>
        <dbReference type="ARBA" id="ARBA00004651"/>
    </source>
</evidence>
<reference evidence="8" key="1">
    <citation type="submission" date="2020-02" db="EMBL/GenBank/DDBJ databases">
        <title>Draft genome sequence of Candidatus Afipia apatlaquensis IBT-C3, a potential strain for decolorization of textile dyes.</title>
        <authorList>
            <person name="Sanchez-Reyes A."/>
            <person name="Breton-Deval L."/>
            <person name="Mangelson H."/>
            <person name="Sanchez-Flores A."/>
        </authorList>
    </citation>
    <scope>NUCLEOTIDE SEQUENCE [LARGE SCALE GENOMIC DNA]</scope>
    <source>
        <strain evidence="8">IBT-C3</strain>
    </source>
</reference>
<comment type="subcellular location">
    <subcellularLocation>
        <location evidence="1">Cell membrane</location>
        <topology evidence="1">Multi-pass membrane protein</topology>
    </subcellularLocation>
</comment>
<evidence type="ECO:0000313" key="8">
    <source>
        <dbReference type="EMBL" id="NGX97960.1"/>
    </source>
</evidence>
<dbReference type="InterPro" id="IPR017850">
    <property type="entry name" value="Alkaline_phosphatase_core_sf"/>
</dbReference>
<dbReference type="PANTHER" id="PTHR47371">
    <property type="entry name" value="LIPOTEICHOIC ACID SYNTHASE"/>
    <property type="match status" value="1"/>
</dbReference>
<accession>A0A7C9RIY9</accession>
<dbReference type="InterPro" id="IPR050448">
    <property type="entry name" value="OpgB/LTA_synthase_biosynth"/>
</dbReference>
<proteinExistence type="predicted"/>
<feature type="transmembrane region" description="Helical" evidence="6">
    <location>
        <begin position="85"/>
        <end position="104"/>
    </location>
</feature>
<protein>
    <submittedName>
        <fullName evidence="8">LTA synthase family protein</fullName>
    </submittedName>
</protein>
<organism evidence="8 9">
    <name type="scientific">Candidatus Afipia apatlaquensis</name>
    <dbReference type="NCBI Taxonomy" id="2712852"/>
    <lineage>
        <taxon>Bacteria</taxon>
        <taxon>Pseudomonadati</taxon>
        <taxon>Pseudomonadota</taxon>
        <taxon>Alphaproteobacteria</taxon>
        <taxon>Hyphomicrobiales</taxon>
        <taxon>Nitrobacteraceae</taxon>
        <taxon>Afipia</taxon>
    </lineage>
</organism>
<keyword evidence="4 6" id="KW-1133">Transmembrane helix</keyword>
<feature type="transmembrane region" description="Helical" evidence="6">
    <location>
        <begin position="60"/>
        <end position="78"/>
    </location>
</feature>
<dbReference type="PANTHER" id="PTHR47371:SF3">
    <property type="entry name" value="PHOSPHOGLYCEROL TRANSFERASE I"/>
    <property type="match status" value="1"/>
</dbReference>
<evidence type="ECO:0000256" key="4">
    <source>
        <dbReference type="ARBA" id="ARBA00022989"/>
    </source>
</evidence>
<keyword evidence="3 6" id="KW-0812">Transmembrane</keyword>
<feature type="domain" description="Sulfatase N-terminal" evidence="7">
    <location>
        <begin position="267"/>
        <end position="359"/>
    </location>
</feature>
<gene>
    <name evidence="8" type="ORF">G4V63_22950</name>
</gene>